<feature type="transmembrane region" description="Helical" evidence="6">
    <location>
        <begin position="151"/>
        <end position="175"/>
    </location>
</feature>
<dbReference type="InterPro" id="IPR019108">
    <property type="entry name" value="Caa3_assmbl_CtaG-rel"/>
</dbReference>
<feature type="transmembrane region" description="Helical" evidence="6">
    <location>
        <begin position="119"/>
        <end position="139"/>
    </location>
</feature>
<dbReference type="Proteomes" id="UP000617979">
    <property type="component" value="Unassembled WGS sequence"/>
</dbReference>
<feature type="transmembrane region" description="Helical" evidence="6">
    <location>
        <begin position="187"/>
        <end position="212"/>
    </location>
</feature>
<dbReference type="Pfam" id="PF09678">
    <property type="entry name" value="Caa3_CtaG"/>
    <property type="match status" value="1"/>
</dbReference>
<feature type="transmembrane region" description="Helical" evidence="6">
    <location>
        <begin position="81"/>
        <end position="99"/>
    </location>
</feature>
<keyword evidence="3 6" id="KW-0812">Transmembrane</keyword>
<evidence type="ECO:0000313" key="8">
    <source>
        <dbReference type="Proteomes" id="UP000617979"/>
    </source>
</evidence>
<keyword evidence="5 6" id="KW-0472">Membrane</keyword>
<reference evidence="8" key="1">
    <citation type="journal article" date="2019" name="Int. J. Syst. Evol. Microbiol.">
        <title>The Global Catalogue of Microorganisms (GCM) 10K type strain sequencing project: providing services to taxonomists for standard genome sequencing and annotation.</title>
        <authorList>
            <consortium name="The Broad Institute Genomics Platform"/>
            <consortium name="The Broad Institute Genome Sequencing Center for Infectious Disease"/>
            <person name="Wu L."/>
            <person name="Ma J."/>
        </authorList>
    </citation>
    <scope>NUCLEOTIDE SEQUENCE [LARGE SCALE GENOMIC DNA]</scope>
    <source>
        <strain evidence="8">CGMCC 1.12404</strain>
    </source>
</reference>
<keyword evidence="4 6" id="KW-1133">Transmembrane helix</keyword>
<evidence type="ECO:0000256" key="4">
    <source>
        <dbReference type="ARBA" id="ARBA00022989"/>
    </source>
</evidence>
<evidence type="ECO:0000256" key="3">
    <source>
        <dbReference type="ARBA" id="ARBA00022692"/>
    </source>
</evidence>
<name>A0ABQ1GVN5_9BACL</name>
<dbReference type="RefSeq" id="WP_188432864.1">
    <property type="nucleotide sequence ID" value="NZ_BMEX01000009.1"/>
</dbReference>
<comment type="subcellular location">
    <subcellularLocation>
        <location evidence="1">Cell membrane</location>
        <topology evidence="1">Multi-pass membrane protein</topology>
    </subcellularLocation>
</comment>
<evidence type="ECO:0000256" key="2">
    <source>
        <dbReference type="ARBA" id="ARBA00022475"/>
    </source>
</evidence>
<dbReference type="EMBL" id="BMEX01000009">
    <property type="protein sequence ID" value="GGA50890.1"/>
    <property type="molecule type" value="Genomic_DNA"/>
</dbReference>
<evidence type="ECO:0000256" key="5">
    <source>
        <dbReference type="ARBA" id="ARBA00023136"/>
    </source>
</evidence>
<evidence type="ECO:0000256" key="6">
    <source>
        <dbReference type="SAM" id="Phobius"/>
    </source>
</evidence>
<keyword evidence="2" id="KW-1003">Cell membrane</keyword>
<accession>A0ABQ1GVN5</accession>
<evidence type="ECO:0000313" key="7">
    <source>
        <dbReference type="EMBL" id="GGA50890.1"/>
    </source>
</evidence>
<keyword evidence="8" id="KW-1185">Reference proteome</keyword>
<gene>
    <name evidence="7" type="ORF">GCM10007416_25090</name>
</gene>
<evidence type="ECO:0008006" key="9">
    <source>
        <dbReference type="Google" id="ProtNLM"/>
    </source>
</evidence>
<proteinExistence type="predicted"/>
<evidence type="ECO:0000256" key="1">
    <source>
        <dbReference type="ARBA" id="ARBA00004651"/>
    </source>
</evidence>
<protein>
    <recommendedName>
        <fullName evidence="9">Cytochrome c oxidase assembly factor CtaG</fullName>
    </recommendedName>
</protein>
<feature type="transmembrane region" description="Helical" evidence="6">
    <location>
        <begin position="52"/>
        <end position="69"/>
    </location>
</feature>
<feature type="transmembrane region" description="Helical" evidence="6">
    <location>
        <begin position="13"/>
        <end position="31"/>
    </location>
</feature>
<organism evidence="7 8">
    <name type="scientific">Kroppenstedtia guangzhouensis</name>
    <dbReference type="NCBI Taxonomy" id="1274356"/>
    <lineage>
        <taxon>Bacteria</taxon>
        <taxon>Bacillati</taxon>
        <taxon>Bacillota</taxon>
        <taxon>Bacilli</taxon>
        <taxon>Bacillales</taxon>
        <taxon>Thermoactinomycetaceae</taxon>
        <taxon>Kroppenstedtia</taxon>
    </lineage>
</organism>
<sequence>MDALIGAILTRELWNVGLNLTMVALGGWYLAATGPQRKPQIGWEPVSPGRKMLFLTGLLLFYLALGSPMEAIGHELFSVHMLQQSILYLIVPPLMIRGIPDWMWRHWLQSFPFKKWSVWGRRPVVALLLFNGLFSVYHLPRVFDFLMGDELYQLLSHVVLFLAAGLMWWPVLTPLEEEMVLQPLRKLAYLASAGMLLTPACALIIFSDQLLFASYEGVRLFPVLSPRNDQQLGGVTMKIIQEIAYGVAMGHVFLQWVRREGKKNIYGVPDEPVSVSSVEWNRGNIGERGDLK</sequence>
<comment type="caution">
    <text evidence="7">The sequence shown here is derived from an EMBL/GenBank/DDBJ whole genome shotgun (WGS) entry which is preliminary data.</text>
</comment>